<comment type="caution">
    <text evidence="2">The sequence shown here is derived from an EMBL/GenBank/DDBJ whole genome shotgun (WGS) entry which is preliminary data.</text>
</comment>
<organism evidence="2 3">
    <name type="scientific">Saccharospirillum salsuginis</name>
    <dbReference type="NCBI Taxonomy" id="418750"/>
    <lineage>
        <taxon>Bacteria</taxon>
        <taxon>Pseudomonadati</taxon>
        <taxon>Pseudomonadota</taxon>
        <taxon>Gammaproteobacteria</taxon>
        <taxon>Oceanospirillales</taxon>
        <taxon>Saccharospirillaceae</taxon>
        <taxon>Saccharospirillum</taxon>
    </lineage>
</organism>
<gene>
    <name evidence="2" type="ORF">GCM10007392_33030</name>
</gene>
<dbReference type="RefSeq" id="WP_189610686.1">
    <property type="nucleotide sequence ID" value="NZ_BMXR01000008.1"/>
</dbReference>
<keyword evidence="1" id="KW-0732">Signal</keyword>
<reference evidence="2" key="1">
    <citation type="journal article" date="2014" name="Int. J. Syst. Evol. Microbiol.">
        <title>Complete genome sequence of Corynebacterium casei LMG S-19264T (=DSM 44701T), isolated from a smear-ripened cheese.</title>
        <authorList>
            <consortium name="US DOE Joint Genome Institute (JGI-PGF)"/>
            <person name="Walter F."/>
            <person name="Albersmeier A."/>
            <person name="Kalinowski J."/>
            <person name="Ruckert C."/>
        </authorList>
    </citation>
    <scope>NUCLEOTIDE SEQUENCE</scope>
    <source>
        <strain evidence="2">KCTC 22169</strain>
    </source>
</reference>
<evidence type="ECO:0000313" key="2">
    <source>
        <dbReference type="EMBL" id="GGX62522.1"/>
    </source>
</evidence>
<accession>A0A918KH66</accession>
<proteinExistence type="predicted"/>
<protein>
    <recommendedName>
        <fullName evidence="4">DUF3828 domain-containing protein</fullName>
    </recommendedName>
</protein>
<sequence>MKVLYGLISLFLVACVSAPPQSQRSLYQEFHAFKSMANSNYELAKKTKISRELREHVEQAQKNMPAELRTDFFLNLANNFDDEDSHFEEKRAESGCLTVNGVNQDGRPETLSLSYIKEDGNWVINRYMSHIHDSVNGYYESARCRIAGSQPQ</sequence>
<reference evidence="2" key="2">
    <citation type="submission" date="2020-09" db="EMBL/GenBank/DDBJ databases">
        <authorList>
            <person name="Sun Q."/>
            <person name="Kim S."/>
        </authorList>
    </citation>
    <scope>NUCLEOTIDE SEQUENCE</scope>
    <source>
        <strain evidence="2">KCTC 22169</strain>
    </source>
</reference>
<evidence type="ECO:0000313" key="3">
    <source>
        <dbReference type="Proteomes" id="UP000626148"/>
    </source>
</evidence>
<feature type="chain" id="PRO_5037646186" description="DUF3828 domain-containing protein" evidence="1">
    <location>
        <begin position="19"/>
        <end position="152"/>
    </location>
</feature>
<dbReference type="PROSITE" id="PS51257">
    <property type="entry name" value="PROKAR_LIPOPROTEIN"/>
    <property type="match status" value="1"/>
</dbReference>
<dbReference type="Proteomes" id="UP000626148">
    <property type="component" value="Unassembled WGS sequence"/>
</dbReference>
<dbReference type="EMBL" id="BMXR01000008">
    <property type="protein sequence ID" value="GGX62522.1"/>
    <property type="molecule type" value="Genomic_DNA"/>
</dbReference>
<evidence type="ECO:0008006" key="4">
    <source>
        <dbReference type="Google" id="ProtNLM"/>
    </source>
</evidence>
<dbReference type="AlphaFoldDB" id="A0A918KH66"/>
<name>A0A918KH66_9GAMM</name>
<keyword evidence="3" id="KW-1185">Reference proteome</keyword>
<evidence type="ECO:0000256" key="1">
    <source>
        <dbReference type="SAM" id="SignalP"/>
    </source>
</evidence>
<feature type="signal peptide" evidence="1">
    <location>
        <begin position="1"/>
        <end position="18"/>
    </location>
</feature>